<dbReference type="Gene3D" id="6.10.140.1430">
    <property type="match status" value="2"/>
</dbReference>
<dbReference type="GO" id="GO:0009631">
    <property type="term" value="P:cold acclimation"/>
    <property type="evidence" value="ECO:0007669"/>
    <property type="project" value="TreeGrafter"/>
</dbReference>
<sequence>MTTRREKELRAEAAVRQAAADLRDVNREADNQPPQQQQKPGVIGSVLRTVQGTYEHAKEAVVGKSYDAAESTREATESAAEKAKQAKDTTTEKAKETTNSALEKAKEAKNKTVEKTGETKDSALGKAKEAKDKTVEKTEKTKDSALGKAKESTDYAAEKAKESKDTTVEKAVEGKDTTVGKLGELKDSATGAAKKAMGFLTGKTEEAKYKTAETTEAAKARLLLTTTIYVSVQSRAECNVTEAKKSKFTHPHEEQVGPEKVEINIEETRPGAVASTMKASDQMSGQTFNDVGVGRIAEEGGTIRLDRTNRQGKK</sequence>
<feature type="region of interest" description="Disordered" evidence="1">
    <location>
        <begin position="243"/>
        <end position="292"/>
    </location>
</feature>
<protein>
    <submittedName>
        <fullName evidence="2">Uncharacterized protein</fullName>
    </submittedName>
</protein>
<feature type="region of interest" description="Disordered" evidence="1">
    <location>
        <begin position="61"/>
        <end position="169"/>
    </location>
</feature>
<dbReference type="PANTHER" id="PTHR47877:SF4">
    <property type="entry name" value="LATE EMBRYOGENESIS ABUNDANT PROTEIN ECP63"/>
    <property type="match status" value="1"/>
</dbReference>
<dbReference type="GO" id="GO:0005829">
    <property type="term" value="C:cytosol"/>
    <property type="evidence" value="ECO:0007669"/>
    <property type="project" value="TreeGrafter"/>
</dbReference>
<proteinExistence type="predicted"/>
<accession>A0A5C7HMW5</accession>
<organism evidence="2 3">
    <name type="scientific">Acer yangbiense</name>
    <dbReference type="NCBI Taxonomy" id="1000413"/>
    <lineage>
        <taxon>Eukaryota</taxon>
        <taxon>Viridiplantae</taxon>
        <taxon>Streptophyta</taxon>
        <taxon>Embryophyta</taxon>
        <taxon>Tracheophyta</taxon>
        <taxon>Spermatophyta</taxon>
        <taxon>Magnoliopsida</taxon>
        <taxon>eudicotyledons</taxon>
        <taxon>Gunneridae</taxon>
        <taxon>Pentapetalae</taxon>
        <taxon>rosids</taxon>
        <taxon>malvids</taxon>
        <taxon>Sapindales</taxon>
        <taxon>Sapindaceae</taxon>
        <taxon>Hippocastanoideae</taxon>
        <taxon>Acereae</taxon>
        <taxon>Acer</taxon>
    </lineage>
</organism>
<feature type="compositionally biased region" description="Basic and acidic residues" evidence="1">
    <location>
        <begin position="243"/>
        <end position="269"/>
    </location>
</feature>
<keyword evidence="3" id="KW-1185">Reference proteome</keyword>
<feature type="compositionally biased region" description="Basic and acidic residues" evidence="1">
    <location>
        <begin position="103"/>
        <end position="169"/>
    </location>
</feature>
<feature type="region of interest" description="Disordered" evidence="1">
    <location>
        <begin position="23"/>
        <end position="44"/>
    </location>
</feature>
<feature type="compositionally biased region" description="Basic and acidic residues" evidence="1">
    <location>
        <begin position="70"/>
        <end position="96"/>
    </location>
</feature>
<name>A0A5C7HMW5_9ROSI</name>
<evidence type="ECO:0000256" key="1">
    <source>
        <dbReference type="SAM" id="MobiDB-lite"/>
    </source>
</evidence>
<feature type="compositionally biased region" description="Polar residues" evidence="1">
    <location>
        <begin position="277"/>
        <end position="289"/>
    </location>
</feature>
<comment type="caution">
    <text evidence="2">The sequence shown here is derived from an EMBL/GenBank/DDBJ whole genome shotgun (WGS) entry which is preliminary data.</text>
</comment>
<dbReference type="PANTHER" id="PTHR47877">
    <property type="entry name" value="LATE EMBRYOGENESIS ABUNDANT DOMAIN-CONTAINING PROTEIN / LEA DOMAIN-CONTAINING PROTEIN"/>
    <property type="match status" value="1"/>
</dbReference>
<dbReference type="AlphaFoldDB" id="A0A5C7HMW5"/>
<evidence type="ECO:0000313" key="2">
    <source>
        <dbReference type="EMBL" id="TXG58381.1"/>
    </source>
</evidence>
<evidence type="ECO:0000313" key="3">
    <source>
        <dbReference type="Proteomes" id="UP000323000"/>
    </source>
</evidence>
<dbReference type="OrthoDB" id="1907061at2759"/>
<dbReference type="Proteomes" id="UP000323000">
    <property type="component" value="Chromosome 7"/>
</dbReference>
<gene>
    <name evidence="2" type="ORF">EZV62_016210</name>
</gene>
<dbReference type="EMBL" id="VAHF01000007">
    <property type="protein sequence ID" value="TXG58381.1"/>
    <property type="molecule type" value="Genomic_DNA"/>
</dbReference>
<reference evidence="3" key="1">
    <citation type="journal article" date="2019" name="Gigascience">
        <title>De novo genome assembly of the endangered Acer yangbiense, a plant species with extremely small populations endemic to Yunnan Province, China.</title>
        <authorList>
            <person name="Yang J."/>
            <person name="Wariss H.M."/>
            <person name="Tao L."/>
            <person name="Zhang R."/>
            <person name="Yun Q."/>
            <person name="Hollingsworth P."/>
            <person name="Dao Z."/>
            <person name="Luo G."/>
            <person name="Guo H."/>
            <person name="Ma Y."/>
            <person name="Sun W."/>
        </authorList>
    </citation>
    <scope>NUCLEOTIDE SEQUENCE [LARGE SCALE GENOMIC DNA]</scope>
    <source>
        <strain evidence="3">cv. Malutang</strain>
    </source>
</reference>